<evidence type="ECO:0000313" key="1">
    <source>
        <dbReference type="EMBL" id="CDO76952.1"/>
    </source>
</evidence>
<keyword evidence="2" id="KW-1185">Reference proteome</keyword>
<dbReference type="Proteomes" id="UP000029665">
    <property type="component" value="Unassembled WGS sequence"/>
</dbReference>
<sequence length="140" mass="16451">MPKISRDRKIIAKEEPSGMYHCILLHPLSHYKLPKLRRDRLHAPPIVVTPRPFDPERARKADEDIKQLAQRHYEWVASQAQSSQPLINRISGPYQPLIERLGAPVQLDEYKPIPGNLHFRKTKILYRIKEYKKLFVPTID</sequence>
<organism evidence="1 2">
    <name type="scientific">Pycnoporus cinnabarinus</name>
    <name type="common">Cinnabar-red polypore</name>
    <name type="synonym">Trametes cinnabarina</name>
    <dbReference type="NCBI Taxonomy" id="5643"/>
    <lineage>
        <taxon>Eukaryota</taxon>
        <taxon>Fungi</taxon>
        <taxon>Dikarya</taxon>
        <taxon>Basidiomycota</taxon>
        <taxon>Agaricomycotina</taxon>
        <taxon>Agaricomycetes</taxon>
        <taxon>Polyporales</taxon>
        <taxon>Polyporaceae</taxon>
        <taxon>Trametes</taxon>
    </lineage>
</organism>
<proteinExistence type="predicted"/>
<name>A0A060SQX8_PYCCI</name>
<dbReference type="EMBL" id="CCBP010000433">
    <property type="protein sequence ID" value="CDO76952.1"/>
    <property type="molecule type" value="Genomic_DNA"/>
</dbReference>
<protein>
    <submittedName>
        <fullName evidence="1">Uncharacterized protein</fullName>
    </submittedName>
</protein>
<dbReference type="HOGENOM" id="CLU_1836152_0_0_1"/>
<gene>
    <name evidence="1" type="ORF">BN946_scf184271.g2</name>
</gene>
<dbReference type="OrthoDB" id="2741738at2759"/>
<dbReference type="OMA" id="HYEWVAS"/>
<dbReference type="AlphaFoldDB" id="A0A060SQX8"/>
<reference evidence="1" key="1">
    <citation type="submission" date="2014-01" db="EMBL/GenBank/DDBJ databases">
        <title>The genome of the white-rot fungus Pycnoporus cinnabarinus: a basidiomycete model with a versatile arsenal for lignocellulosic biomass breakdown.</title>
        <authorList>
            <person name="Levasseur A."/>
            <person name="Lomascolo A."/>
            <person name="Ruiz-Duenas F.J."/>
            <person name="Uzan E."/>
            <person name="Piumi F."/>
            <person name="Kues U."/>
            <person name="Ram A.F.J."/>
            <person name="Murat C."/>
            <person name="Haon M."/>
            <person name="Benoit I."/>
            <person name="Arfi Y."/>
            <person name="Chevret D."/>
            <person name="Drula E."/>
            <person name="Kwon M.J."/>
            <person name="Gouret P."/>
            <person name="Lesage-Meessen L."/>
            <person name="Lombard V."/>
            <person name="Mariette J."/>
            <person name="Noirot C."/>
            <person name="Park J."/>
            <person name="Patyshakuliyeva A."/>
            <person name="Wieneger R.A.B."/>
            <person name="Wosten H.A.B."/>
            <person name="Martin F."/>
            <person name="Coutinho P.M."/>
            <person name="de Vries R."/>
            <person name="Martinez A.T."/>
            <person name="Klopp C."/>
            <person name="Pontarotti P."/>
            <person name="Henrissat B."/>
            <person name="Record E."/>
        </authorList>
    </citation>
    <scope>NUCLEOTIDE SEQUENCE [LARGE SCALE GENOMIC DNA]</scope>
    <source>
        <strain evidence="1">BRFM137</strain>
    </source>
</reference>
<evidence type="ECO:0000313" key="2">
    <source>
        <dbReference type="Proteomes" id="UP000029665"/>
    </source>
</evidence>
<accession>A0A060SQX8</accession>
<comment type="caution">
    <text evidence="1">The sequence shown here is derived from an EMBL/GenBank/DDBJ whole genome shotgun (WGS) entry which is preliminary data.</text>
</comment>